<dbReference type="InterPro" id="IPR016152">
    <property type="entry name" value="PTrfase/Anion_transptr"/>
</dbReference>
<keyword evidence="2" id="KW-0762">Sugar transport</keyword>
<dbReference type="CDD" id="cd00211">
    <property type="entry name" value="PTS_IIA_fru"/>
    <property type="match status" value="1"/>
</dbReference>
<dbReference type="InterPro" id="IPR051541">
    <property type="entry name" value="PTS_SugarTrans_NitroReg"/>
</dbReference>
<dbReference type="EMBL" id="SVNY01000008">
    <property type="protein sequence ID" value="MBE6834575.1"/>
    <property type="molecule type" value="Genomic_DNA"/>
</dbReference>
<evidence type="ECO:0000313" key="2">
    <source>
        <dbReference type="EMBL" id="MBE6834575.1"/>
    </source>
</evidence>
<dbReference type="Gene3D" id="3.40.930.10">
    <property type="entry name" value="Mannitol-specific EII, Chain A"/>
    <property type="match status" value="1"/>
</dbReference>
<name>A0A928KU51_9FIRM</name>
<dbReference type="Pfam" id="PF00359">
    <property type="entry name" value="PTS_EIIA_2"/>
    <property type="match status" value="1"/>
</dbReference>
<proteinExistence type="predicted"/>
<dbReference type="InterPro" id="IPR002178">
    <property type="entry name" value="PTS_EIIA_type-2_dom"/>
</dbReference>
<accession>A0A928KU51</accession>
<dbReference type="SUPFAM" id="SSF55804">
    <property type="entry name" value="Phoshotransferase/anion transport protein"/>
    <property type="match status" value="1"/>
</dbReference>
<keyword evidence="2" id="KW-0813">Transport</keyword>
<comment type="caution">
    <text evidence="2">The sequence shown here is derived from an EMBL/GenBank/DDBJ whole genome shotgun (WGS) entry which is preliminary data.</text>
</comment>
<feature type="domain" description="PTS EIIA type-2" evidence="1">
    <location>
        <begin position="5"/>
        <end position="152"/>
    </location>
</feature>
<evidence type="ECO:0000313" key="3">
    <source>
        <dbReference type="Proteomes" id="UP000754750"/>
    </source>
</evidence>
<reference evidence="2" key="1">
    <citation type="submission" date="2019-04" db="EMBL/GenBank/DDBJ databases">
        <title>Evolution of Biomass-Degrading Anaerobic Consortia Revealed by Metagenomics.</title>
        <authorList>
            <person name="Peng X."/>
        </authorList>
    </citation>
    <scope>NUCLEOTIDE SEQUENCE</scope>
    <source>
        <strain evidence="2">SIG551</strain>
    </source>
</reference>
<sequence length="154" mass="17199">MTLNDMIFRSCIFTDVQATSKEEVFQLLFHALYQEGKVKESFYDAVLAREEEYPTGLELPYCNVAIPHVVPEHVISSALGIAVLRNPVQFAQIGNEDLTVDVKVVFNIALDKNGKQIEILQSLMNMVIDETVMAAIVNAGSPEEIETILRKEGK</sequence>
<dbReference type="PROSITE" id="PS51094">
    <property type="entry name" value="PTS_EIIA_TYPE_2"/>
    <property type="match status" value="1"/>
</dbReference>
<organism evidence="2 3">
    <name type="scientific">Faecalispora sporosphaeroides</name>
    <dbReference type="NCBI Taxonomy" id="1549"/>
    <lineage>
        <taxon>Bacteria</taxon>
        <taxon>Bacillati</taxon>
        <taxon>Bacillota</taxon>
        <taxon>Clostridia</taxon>
        <taxon>Eubacteriales</taxon>
        <taxon>Oscillospiraceae</taxon>
        <taxon>Faecalispora</taxon>
    </lineage>
</organism>
<gene>
    <name evidence="2" type="ORF">E7512_13535</name>
</gene>
<dbReference type="PANTHER" id="PTHR47738">
    <property type="entry name" value="PTS SYSTEM FRUCTOSE-LIKE EIIA COMPONENT-RELATED"/>
    <property type="match status" value="1"/>
</dbReference>
<dbReference type="Proteomes" id="UP000754750">
    <property type="component" value="Unassembled WGS sequence"/>
</dbReference>
<dbReference type="PANTHER" id="PTHR47738:SF3">
    <property type="entry name" value="PHOSPHOTRANSFERASE SYSTEM MANNITOL_FRUCTOSE-SPECIFIC IIA DOMAIN CONTAINING PROTEIN"/>
    <property type="match status" value="1"/>
</dbReference>
<protein>
    <submittedName>
        <fullName evidence="2">PTS sugar transporter subunit IIA</fullName>
    </submittedName>
</protein>
<dbReference type="RefSeq" id="WP_020073242.1">
    <property type="nucleotide sequence ID" value="NZ_SVNY01000008.1"/>
</dbReference>
<dbReference type="AlphaFoldDB" id="A0A928KU51"/>
<evidence type="ECO:0000259" key="1">
    <source>
        <dbReference type="PROSITE" id="PS51094"/>
    </source>
</evidence>